<dbReference type="PROSITE" id="PS51318">
    <property type="entry name" value="TAT"/>
    <property type="match status" value="1"/>
</dbReference>
<proteinExistence type="predicted"/>
<evidence type="ECO:0000256" key="1">
    <source>
        <dbReference type="SAM" id="SignalP"/>
    </source>
</evidence>
<sequence length="253" mass="27391">MRRRRALTALGGLGLAGVTAAILPGRAQAADEVHFQNRGSVEGWDHAYTQKDGTIETVDSPAYKGAHALAATQTYIDETGGYHSEVIRRGAQSVGEDRYYGQAIRLGSGLGSGWTFHDQNVTFQQWSPEDPEGPWLLMFVIGSETRFGGSGGIKGTAGSISGLRDSWIRIVTRLKLDGDGRGAFEVWLNGTRTVSRTGITVLPATSQTIRWSNGIYCTAWREGTPSGPRTLTILHDNHRIASTYALAEPANWS</sequence>
<organism evidence="2">
    <name type="scientific">Streptomyces sp. SID12501</name>
    <dbReference type="NCBI Taxonomy" id="2706042"/>
    <lineage>
        <taxon>Bacteria</taxon>
        <taxon>Bacillati</taxon>
        <taxon>Actinomycetota</taxon>
        <taxon>Actinomycetes</taxon>
        <taxon>Kitasatosporales</taxon>
        <taxon>Streptomycetaceae</taxon>
        <taxon>Streptomyces</taxon>
    </lineage>
</organism>
<dbReference type="InterPro" id="IPR006311">
    <property type="entry name" value="TAT_signal"/>
</dbReference>
<gene>
    <name evidence="2" type="ORF">G3I71_06755</name>
</gene>
<feature type="signal peptide" evidence="1">
    <location>
        <begin position="1"/>
        <end position="29"/>
    </location>
</feature>
<dbReference type="AlphaFoldDB" id="A0A6B3BM34"/>
<reference evidence="2" key="1">
    <citation type="submission" date="2020-01" db="EMBL/GenBank/DDBJ databases">
        <title>Insect and environment-associated Actinomycetes.</title>
        <authorList>
            <person name="Currrie C."/>
            <person name="Chevrette M."/>
            <person name="Carlson C."/>
            <person name="Stubbendieck R."/>
            <person name="Wendt-Pienkowski E."/>
        </authorList>
    </citation>
    <scope>NUCLEOTIDE SEQUENCE</scope>
    <source>
        <strain evidence="2">SID12501</strain>
    </source>
</reference>
<dbReference type="InterPro" id="IPR025975">
    <property type="entry name" value="Polysacc_lyase"/>
</dbReference>
<evidence type="ECO:0000313" key="2">
    <source>
        <dbReference type="EMBL" id="NEC85532.1"/>
    </source>
</evidence>
<name>A0A6B3BM34_9ACTN</name>
<accession>A0A6B3BM34</accession>
<dbReference type="Gene3D" id="2.60.120.200">
    <property type="match status" value="1"/>
</dbReference>
<dbReference type="RefSeq" id="WP_164313006.1">
    <property type="nucleotide sequence ID" value="NZ_JAAGLU010000005.1"/>
</dbReference>
<dbReference type="GO" id="GO:0003743">
    <property type="term" value="F:translation initiation factor activity"/>
    <property type="evidence" value="ECO:0007669"/>
    <property type="project" value="UniProtKB-KW"/>
</dbReference>
<comment type="caution">
    <text evidence="2">The sequence shown here is derived from an EMBL/GenBank/DDBJ whole genome shotgun (WGS) entry which is preliminary data.</text>
</comment>
<protein>
    <submittedName>
        <fullName evidence="2">Translation initiation factor IF-2</fullName>
    </submittedName>
</protein>
<keyword evidence="1" id="KW-0732">Signal</keyword>
<keyword evidence="2" id="KW-0396">Initiation factor</keyword>
<dbReference type="Pfam" id="PF14099">
    <property type="entry name" value="Polysacc_lyase"/>
    <property type="match status" value="1"/>
</dbReference>
<keyword evidence="2" id="KW-0648">Protein biosynthesis</keyword>
<dbReference type="EMBL" id="JAAGLU010000005">
    <property type="protein sequence ID" value="NEC85532.1"/>
    <property type="molecule type" value="Genomic_DNA"/>
</dbReference>
<feature type="chain" id="PRO_5025672064" evidence="1">
    <location>
        <begin position="30"/>
        <end position="253"/>
    </location>
</feature>